<comment type="caution">
    <text evidence="3">The sequence shown here is derived from an EMBL/GenBank/DDBJ whole genome shotgun (WGS) entry which is preliminary data.</text>
</comment>
<feature type="domain" description="RecF/RecN/SMC N-terminal" evidence="2">
    <location>
        <begin position="2"/>
        <end position="707"/>
    </location>
</feature>
<dbReference type="EMBL" id="MHIZ01000028">
    <property type="protein sequence ID" value="OGY59861.1"/>
    <property type="molecule type" value="Genomic_DNA"/>
</dbReference>
<dbReference type="InterPro" id="IPR027417">
    <property type="entry name" value="P-loop_NTPase"/>
</dbReference>
<feature type="coiled-coil region" evidence="1">
    <location>
        <begin position="386"/>
        <end position="469"/>
    </location>
</feature>
<dbReference type="AlphaFoldDB" id="A0A1G1Z5E5"/>
<sequence>MFLKRLELNGFKSFAGKTDLSFPEGITAIVGPNGSGKSNVTDAIRWLLGEREAKNLRGVKADDLIFAGTPKRPRVGLAQATLYFDNSSGFFPVDYKEVSISRKVSRDGTSEFSLNKSEIRLKDLVDFLAKVRLGARGLTIIGQGESDLFIKASPRDRREMIEEVLGLKEYQLKKIASIRSLKNTSFNLEKVGAMLEELKPRLRLLRKQVNRWGERAELEKELRLLENWHFGTRFIALGKELKTTEPELKKLHEEIKTKETELRALEKEKVEVDKSEPEHREKIELLRGKRQVIMNKRAELQREIGRVEAQIELLKETLQKGKVKAGSEEIERRVNEVRRLAEKALGETKLENLHSYIQKIIDEIKNIFESEDKETPARVMGLEKSRENFISNIAQLDKELRTLEEEENNFTKSIENFNQEFRKVFERMDAKRREIEALENKEKTLLFEKERIELKRKDLEEQLGQIGRNPSEFEKTDVEAGEEVKAMSDDGIMKRMFRLRSELAGIGDVDEGIVKEAKETESRFEFLENQIHDLEIASGDLKNLIKDLDHKVHTEFEASLRQVNEELAKFIQAMFEGGKAKLKLEDLKPITLEGEPVKEPMEEMEAGIEVEVMLAKKRIGSLDLLSGGERSLLSIAILFALVSVSPPPFLVLDEVDAALDSRNAGRFGELLKEFAKRTQFIIVTHNQTTMTAANVLYGVTMGDDGTSKVVSLKLEK</sequence>
<proteinExistence type="predicted"/>
<evidence type="ECO:0000256" key="1">
    <source>
        <dbReference type="SAM" id="Coils"/>
    </source>
</evidence>
<organism evidence="3 4">
    <name type="scientific">Candidatus Colwellbacteria bacterium RIFCSPLOWO2_02_FULL_44_20b</name>
    <dbReference type="NCBI Taxonomy" id="1797691"/>
    <lineage>
        <taxon>Bacteria</taxon>
        <taxon>Candidatus Colwelliibacteriota</taxon>
    </lineage>
</organism>
<dbReference type="SUPFAM" id="SSF52540">
    <property type="entry name" value="P-loop containing nucleoside triphosphate hydrolases"/>
    <property type="match status" value="1"/>
</dbReference>
<dbReference type="Gene3D" id="3.40.50.300">
    <property type="entry name" value="P-loop containing nucleotide triphosphate hydrolases"/>
    <property type="match status" value="2"/>
</dbReference>
<evidence type="ECO:0000259" key="2">
    <source>
        <dbReference type="Pfam" id="PF02463"/>
    </source>
</evidence>
<dbReference type="Proteomes" id="UP000178808">
    <property type="component" value="Unassembled WGS sequence"/>
</dbReference>
<gene>
    <name evidence="3" type="ORF">A3I31_02770</name>
</gene>
<name>A0A1G1Z5E5_9BACT</name>
<reference evidence="3 4" key="1">
    <citation type="journal article" date="2016" name="Nat. Commun.">
        <title>Thousands of microbial genomes shed light on interconnected biogeochemical processes in an aquifer system.</title>
        <authorList>
            <person name="Anantharaman K."/>
            <person name="Brown C.T."/>
            <person name="Hug L.A."/>
            <person name="Sharon I."/>
            <person name="Castelle C.J."/>
            <person name="Probst A.J."/>
            <person name="Thomas B.C."/>
            <person name="Singh A."/>
            <person name="Wilkins M.J."/>
            <person name="Karaoz U."/>
            <person name="Brodie E.L."/>
            <person name="Williams K.H."/>
            <person name="Hubbard S.S."/>
            <person name="Banfield J.F."/>
        </authorList>
    </citation>
    <scope>NUCLEOTIDE SEQUENCE [LARGE SCALE GENOMIC DNA]</scope>
</reference>
<dbReference type="InterPro" id="IPR003395">
    <property type="entry name" value="RecF/RecN/SMC_N"/>
</dbReference>
<evidence type="ECO:0000313" key="4">
    <source>
        <dbReference type="Proteomes" id="UP000178808"/>
    </source>
</evidence>
<dbReference type="PANTHER" id="PTHR43977">
    <property type="entry name" value="STRUCTURAL MAINTENANCE OF CHROMOSOMES PROTEIN 3"/>
    <property type="match status" value="1"/>
</dbReference>
<dbReference type="Pfam" id="PF02463">
    <property type="entry name" value="SMC_N"/>
    <property type="match status" value="1"/>
</dbReference>
<feature type="coiled-coil region" evidence="1">
    <location>
        <begin position="248"/>
        <end position="347"/>
    </location>
</feature>
<evidence type="ECO:0000313" key="3">
    <source>
        <dbReference type="EMBL" id="OGY59861.1"/>
    </source>
</evidence>
<keyword evidence="1" id="KW-0175">Coiled coil</keyword>
<accession>A0A1G1Z5E5</accession>
<protein>
    <recommendedName>
        <fullName evidence="2">RecF/RecN/SMC N-terminal domain-containing protein</fullName>
    </recommendedName>
</protein>